<feature type="non-terminal residue" evidence="2">
    <location>
        <position position="162"/>
    </location>
</feature>
<protein>
    <recommendedName>
        <fullName evidence="1">Beta-ketoacyl synthase-like N-terminal domain-containing protein</fullName>
    </recommendedName>
</protein>
<dbReference type="PANTHER" id="PTHR43775">
    <property type="entry name" value="FATTY ACID SYNTHASE"/>
    <property type="match status" value="1"/>
</dbReference>
<dbReference type="GO" id="GO:0004312">
    <property type="term" value="F:fatty acid synthase activity"/>
    <property type="evidence" value="ECO:0007669"/>
    <property type="project" value="TreeGrafter"/>
</dbReference>
<sequence length="162" mass="18315">MLDSSQDIGEKKIDPAILKGRQYASPPPGEEVCITGISGSFPNALNIDQLKEKLFNKIDMASDDERRWTYFHQEIPRRSGKIYNIEKFDAGFFGINHRHVECMDPAQRLALEKAVECIFDAGLHPSEMEGTKTGVFIGLFYGESENELFYHDIESKESPILG</sequence>
<dbReference type="SUPFAM" id="SSF53901">
    <property type="entry name" value="Thiolase-like"/>
    <property type="match status" value="1"/>
</dbReference>
<evidence type="ECO:0000259" key="1">
    <source>
        <dbReference type="Pfam" id="PF00109"/>
    </source>
</evidence>
<reference evidence="2 3" key="1">
    <citation type="submission" date="2023-03" db="EMBL/GenBank/DDBJ databases">
        <title>Genome insight into feeding habits of ladybird beetles.</title>
        <authorList>
            <person name="Li H.-S."/>
            <person name="Huang Y.-H."/>
            <person name="Pang H."/>
        </authorList>
    </citation>
    <scope>NUCLEOTIDE SEQUENCE [LARGE SCALE GENOMIC DNA]</scope>
    <source>
        <strain evidence="2">SYSU_2023b</strain>
        <tissue evidence="2">Whole body</tissue>
    </source>
</reference>
<feature type="domain" description="Beta-ketoacyl synthase-like N-terminal" evidence="1">
    <location>
        <begin position="30"/>
        <end position="157"/>
    </location>
</feature>
<evidence type="ECO:0000313" key="3">
    <source>
        <dbReference type="Proteomes" id="UP001431783"/>
    </source>
</evidence>
<dbReference type="InterPro" id="IPR014030">
    <property type="entry name" value="Ketoacyl_synth_N"/>
</dbReference>
<dbReference type="AlphaFoldDB" id="A0AAW1U5M4"/>
<dbReference type="Gene3D" id="3.40.47.10">
    <property type="match status" value="1"/>
</dbReference>
<dbReference type="Pfam" id="PF00109">
    <property type="entry name" value="ketoacyl-synt"/>
    <property type="match status" value="1"/>
</dbReference>
<dbReference type="InterPro" id="IPR016039">
    <property type="entry name" value="Thiolase-like"/>
</dbReference>
<organism evidence="2 3">
    <name type="scientific">Henosepilachna vigintioctopunctata</name>
    <dbReference type="NCBI Taxonomy" id="420089"/>
    <lineage>
        <taxon>Eukaryota</taxon>
        <taxon>Metazoa</taxon>
        <taxon>Ecdysozoa</taxon>
        <taxon>Arthropoda</taxon>
        <taxon>Hexapoda</taxon>
        <taxon>Insecta</taxon>
        <taxon>Pterygota</taxon>
        <taxon>Neoptera</taxon>
        <taxon>Endopterygota</taxon>
        <taxon>Coleoptera</taxon>
        <taxon>Polyphaga</taxon>
        <taxon>Cucujiformia</taxon>
        <taxon>Coccinelloidea</taxon>
        <taxon>Coccinellidae</taxon>
        <taxon>Epilachninae</taxon>
        <taxon>Epilachnini</taxon>
        <taxon>Henosepilachna</taxon>
    </lineage>
</organism>
<accession>A0AAW1U5M4</accession>
<dbReference type="Proteomes" id="UP001431783">
    <property type="component" value="Unassembled WGS sequence"/>
</dbReference>
<evidence type="ECO:0000313" key="2">
    <source>
        <dbReference type="EMBL" id="KAK9875962.1"/>
    </source>
</evidence>
<gene>
    <name evidence="2" type="ORF">WA026_011064</name>
</gene>
<dbReference type="EMBL" id="JARQZJ010000035">
    <property type="protein sequence ID" value="KAK9875962.1"/>
    <property type="molecule type" value="Genomic_DNA"/>
</dbReference>
<name>A0AAW1U5M4_9CUCU</name>
<proteinExistence type="predicted"/>
<dbReference type="InterPro" id="IPR050091">
    <property type="entry name" value="PKS_NRPS_Biosynth_Enz"/>
</dbReference>
<dbReference type="PANTHER" id="PTHR43775:SF23">
    <property type="entry name" value="FATTY ACID SYNTHASE 3"/>
    <property type="match status" value="1"/>
</dbReference>
<keyword evidence="3" id="KW-1185">Reference proteome</keyword>
<dbReference type="GO" id="GO:0006633">
    <property type="term" value="P:fatty acid biosynthetic process"/>
    <property type="evidence" value="ECO:0007669"/>
    <property type="project" value="TreeGrafter"/>
</dbReference>
<comment type="caution">
    <text evidence="2">The sequence shown here is derived from an EMBL/GenBank/DDBJ whole genome shotgun (WGS) entry which is preliminary data.</text>
</comment>